<dbReference type="PANTHER" id="PTHR48228:SF5">
    <property type="entry name" value="ALPHA-METHYLACYL-COA RACEMASE"/>
    <property type="match status" value="1"/>
</dbReference>
<dbReference type="InterPro" id="IPR050509">
    <property type="entry name" value="CoA-transferase_III"/>
</dbReference>
<dbReference type="GO" id="GO:0016740">
    <property type="term" value="F:transferase activity"/>
    <property type="evidence" value="ECO:0007669"/>
    <property type="project" value="UniProtKB-KW"/>
</dbReference>
<name>A0A8J7P750_9BACT</name>
<dbReference type="InterPro" id="IPR003673">
    <property type="entry name" value="CoA-Trfase_fam_III"/>
</dbReference>
<evidence type="ECO:0000313" key="2">
    <source>
        <dbReference type="Proteomes" id="UP000664277"/>
    </source>
</evidence>
<dbReference type="Gene3D" id="3.40.50.10540">
    <property type="entry name" value="Crotonobetainyl-coa:carnitine coa-transferase, domain 1"/>
    <property type="match status" value="1"/>
</dbReference>
<proteinExistence type="predicted"/>
<dbReference type="Pfam" id="PF02515">
    <property type="entry name" value="CoA_transf_3"/>
    <property type="match status" value="1"/>
</dbReference>
<keyword evidence="1" id="KW-0808">Transferase</keyword>
<dbReference type="SUPFAM" id="SSF89796">
    <property type="entry name" value="CoA-transferase family III (CaiB/BaiF)"/>
    <property type="match status" value="1"/>
</dbReference>
<dbReference type="InterPro" id="IPR044855">
    <property type="entry name" value="CoA-Trfase_III_dom3_sf"/>
</dbReference>
<reference evidence="1" key="1">
    <citation type="submission" date="2021-02" db="EMBL/GenBank/DDBJ databases">
        <title>Genome-Resolved Metagenomics of a Microbial Community Performing Photosynthetic Biological Nutrient Removal.</title>
        <authorList>
            <person name="Mcdaniel E.A."/>
        </authorList>
    </citation>
    <scope>NUCLEOTIDE SEQUENCE</scope>
    <source>
        <strain evidence="1">UWPOB_OBS1</strain>
    </source>
</reference>
<dbReference type="PANTHER" id="PTHR48228">
    <property type="entry name" value="SUCCINYL-COA--D-CITRAMALATE COA-TRANSFERASE"/>
    <property type="match status" value="1"/>
</dbReference>
<dbReference type="AlphaFoldDB" id="A0A8J7P750"/>
<dbReference type="Gene3D" id="3.30.1540.10">
    <property type="entry name" value="formyl-coa transferase, domain 3"/>
    <property type="match status" value="1"/>
</dbReference>
<sequence length="390" mass="43650">MSLAGIKVLDFTHLLPGETASTLLADMGAEVLRIDRMKPGLNENLPPLVAGESLYYWSMHRNKRRLRLNLKKEQAIEIVKSLVQNCDVLIENFRPGAMERLGLAFADLKAINPALVYCSISGYGKESKWKDRPGHGLTFVAEAGILDETRDENGIPVVPGVFVSDYMSGVYGALAVVSALLERSTTGRGKHVEISMFESALSTLGVVATAMLHPSQAGRERETRYPEALPNHRLYRCKDGRYLAAAPVEPQFWQIFLEKIGRTDLLGKHPLKDKVYLMQQIAPEIERKTLAEWLEIFKEPDCCVSPVNTVDEALDFLPEGRQRVISEIDHPILGKLSQMKNPIYQLYRNNAEEPDDFISLDTKEEADRVLRALGYGDEALSSLREDGVIE</sequence>
<dbReference type="Proteomes" id="UP000664277">
    <property type="component" value="Unassembled WGS sequence"/>
</dbReference>
<dbReference type="InterPro" id="IPR023606">
    <property type="entry name" value="CoA-Trfase_III_dom_1_sf"/>
</dbReference>
<accession>A0A8J7P750</accession>
<comment type="caution">
    <text evidence="1">The sequence shown here is derived from an EMBL/GenBank/DDBJ whole genome shotgun (WGS) entry which is preliminary data.</text>
</comment>
<protein>
    <submittedName>
        <fullName evidence="1">CoA transferase</fullName>
    </submittedName>
</protein>
<dbReference type="EMBL" id="JAFLCK010000004">
    <property type="protein sequence ID" value="MBN8659539.1"/>
    <property type="molecule type" value="Genomic_DNA"/>
</dbReference>
<evidence type="ECO:0000313" key="1">
    <source>
        <dbReference type="EMBL" id="MBN8659539.1"/>
    </source>
</evidence>
<organism evidence="1 2">
    <name type="scientific">Candidatus Obscuribacter phosphatis</name>
    <dbReference type="NCBI Taxonomy" id="1906157"/>
    <lineage>
        <taxon>Bacteria</taxon>
        <taxon>Bacillati</taxon>
        <taxon>Candidatus Melainabacteria</taxon>
        <taxon>Candidatus Obscuribacterales</taxon>
        <taxon>Candidatus Obscuribacteraceae</taxon>
        <taxon>Candidatus Obscuribacter</taxon>
    </lineage>
</organism>
<gene>
    <name evidence="1" type="ORF">J0M35_04200</name>
</gene>